<reference evidence="4" key="1">
    <citation type="journal article" date="2014" name="Int. J. Syst. Evol. Microbiol.">
        <title>Complete genome sequence of Corynebacterium casei LMG S-19264T (=DSM 44701T), isolated from a smear-ripened cheese.</title>
        <authorList>
            <consortium name="US DOE Joint Genome Institute (JGI-PGF)"/>
            <person name="Walter F."/>
            <person name="Albersmeier A."/>
            <person name="Kalinowski J."/>
            <person name="Ruckert C."/>
        </authorList>
    </citation>
    <scope>NUCLEOTIDE SEQUENCE</scope>
    <source>
        <strain evidence="4">CGMCC 4.7306</strain>
    </source>
</reference>
<protein>
    <recommendedName>
        <fullName evidence="3">Thioesterase domain-containing protein</fullName>
    </recommendedName>
</protein>
<reference evidence="4" key="2">
    <citation type="submission" date="2020-09" db="EMBL/GenBank/DDBJ databases">
        <authorList>
            <person name="Sun Q."/>
            <person name="Zhou Y."/>
        </authorList>
    </citation>
    <scope>NUCLEOTIDE SEQUENCE</scope>
    <source>
        <strain evidence="4">CGMCC 4.7306</strain>
    </source>
</reference>
<sequence length="145" mass="15484">MPDVTPDLPEKVGGLPEWTQDFTSALDAKMGFELLELSPERAVGRVPVEGNTQPFGLWHGGASCVMAETLGSMAAFAHARPDAIPVGVDINATHHRAVRSGHVTGVATAIRLGRTTAMYEIVLTDDQDHRICTARLTCQLLPAPS</sequence>
<comment type="similarity">
    <text evidence="1">Belongs to the thioesterase PaaI family.</text>
</comment>
<dbReference type="NCBIfam" id="TIGR00369">
    <property type="entry name" value="unchar_dom_1"/>
    <property type="match status" value="1"/>
</dbReference>
<dbReference type="CDD" id="cd03443">
    <property type="entry name" value="PaaI_thioesterase"/>
    <property type="match status" value="1"/>
</dbReference>
<keyword evidence="5" id="KW-1185">Reference proteome</keyword>
<proteinExistence type="inferred from homology"/>
<dbReference type="InterPro" id="IPR003736">
    <property type="entry name" value="PAAI_dom"/>
</dbReference>
<dbReference type="Proteomes" id="UP000613840">
    <property type="component" value="Unassembled WGS sequence"/>
</dbReference>
<dbReference type="EMBL" id="BMMZ01000011">
    <property type="protein sequence ID" value="GGL76283.1"/>
    <property type="molecule type" value="Genomic_DNA"/>
</dbReference>
<name>A0A917W7X3_9ACTN</name>
<dbReference type="Pfam" id="PF03061">
    <property type="entry name" value="4HBT"/>
    <property type="match status" value="1"/>
</dbReference>
<dbReference type="InterPro" id="IPR029069">
    <property type="entry name" value="HotDog_dom_sf"/>
</dbReference>
<keyword evidence="2" id="KW-0378">Hydrolase</keyword>
<dbReference type="GO" id="GO:0005829">
    <property type="term" value="C:cytosol"/>
    <property type="evidence" value="ECO:0007669"/>
    <property type="project" value="TreeGrafter"/>
</dbReference>
<dbReference type="PANTHER" id="PTHR43240">
    <property type="entry name" value="1,4-DIHYDROXY-2-NAPHTHOYL-COA THIOESTERASE 1"/>
    <property type="match status" value="1"/>
</dbReference>
<evidence type="ECO:0000313" key="5">
    <source>
        <dbReference type="Proteomes" id="UP000613840"/>
    </source>
</evidence>
<evidence type="ECO:0000256" key="2">
    <source>
        <dbReference type="ARBA" id="ARBA00022801"/>
    </source>
</evidence>
<dbReference type="InterPro" id="IPR006683">
    <property type="entry name" value="Thioestr_dom"/>
</dbReference>
<dbReference type="PANTHER" id="PTHR43240:SF5">
    <property type="entry name" value="1,4-DIHYDROXY-2-NAPHTHOYL-COA THIOESTERASE 1"/>
    <property type="match status" value="1"/>
</dbReference>
<feature type="domain" description="Thioesterase" evidence="3">
    <location>
        <begin position="55"/>
        <end position="132"/>
    </location>
</feature>
<evidence type="ECO:0000256" key="1">
    <source>
        <dbReference type="ARBA" id="ARBA00008324"/>
    </source>
</evidence>
<evidence type="ECO:0000313" key="4">
    <source>
        <dbReference type="EMBL" id="GGL76283.1"/>
    </source>
</evidence>
<accession>A0A917W7X3</accession>
<evidence type="ECO:0000259" key="3">
    <source>
        <dbReference type="Pfam" id="PF03061"/>
    </source>
</evidence>
<dbReference type="AlphaFoldDB" id="A0A917W7X3"/>
<dbReference type="SUPFAM" id="SSF54637">
    <property type="entry name" value="Thioesterase/thiol ester dehydrase-isomerase"/>
    <property type="match status" value="1"/>
</dbReference>
<organism evidence="4 5">
    <name type="scientific">Microlunatus endophyticus</name>
    <dbReference type="NCBI Taxonomy" id="1716077"/>
    <lineage>
        <taxon>Bacteria</taxon>
        <taxon>Bacillati</taxon>
        <taxon>Actinomycetota</taxon>
        <taxon>Actinomycetes</taxon>
        <taxon>Propionibacteriales</taxon>
        <taxon>Propionibacteriaceae</taxon>
        <taxon>Microlunatus</taxon>
    </lineage>
</organism>
<gene>
    <name evidence="4" type="ORF">GCM10011575_38080</name>
</gene>
<dbReference type="GO" id="GO:0061522">
    <property type="term" value="F:1,4-dihydroxy-2-naphthoyl-CoA thioesterase activity"/>
    <property type="evidence" value="ECO:0007669"/>
    <property type="project" value="TreeGrafter"/>
</dbReference>
<dbReference type="RefSeq" id="WP_188896972.1">
    <property type="nucleotide sequence ID" value="NZ_BMMZ01000011.1"/>
</dbReference>
<dbReference type="Gene3D" id="3.10.129.10">
    <property type="entry name" value="Hotdog Thioesterase"/>
    <property type="match status" value="1"/>
</dbReference>
<comment type="caution">
    <text evidence="4">The sequence shown here is derived from an EMBL/GenBank/DDBJ whole genome shotgun (WGS) entry which is preliminary data.</text>
</comment>